<dbReference type="Proteomes" id="UP000662373">
    <property type="component" value="Unassembled WGS sequence"/>
</dbReference>
<accession>A0A934NHU7</accession>
<dbReference type="RefSeq" id="WP_199599584.1">
    <property type="nucleotide sequence ID" value="NZ_JAEHJZ010000028.1"/>
</dbReference>
<sequence length="337" mass="36878">MKKILFILLTISIYNSNYAQENIDDLLAAGISDAKKFTSSYIAPASGGLAYGINNGWFNNGKSPRRYGFELSLIANVSFIKDKHKTFAMDIGDYENIRFEDNSSSKNVATALGHNNPDITVIVRYDDPIFGNQEAELTLPTGVGSTNINLIPTAFLQGSFSPFEGTQIKARFFPKTKTDEAEIGLYGVGLQQEFTSWLPTEKILPIAISGLVAYTHLNGKYDFTKEGIVEGENQSVKTEVNTFLAELIVSTKLNIINFYGGLGYLNGESTTSLLGTYRVSNGILFSEEIIDPFSIKQNVSGIRTTVGANLKLGFFGLNADYTLAEFDSASLGLNFSF</sequence>
<dbReference type="Pfam" id="PF20230">
    <property type="entry name" value="DUF6588"/>
    <property type="match status" value="1"/>
</dbReference>
<evidence type="ECO:0000313" key="1">
    <source>
        <dbReference type="EMBL" id="MBJ7881266.1"/>
    </source>
</evidence>
<keyword evidence="2" id="KW-1185">Reference proteome</keyword>
<reference evidence="1 2" key="1">
    <citation type="submission" date="2020-09" db="EMBL/GenBank/DDBJ databases">
        <title>Draft genome of Gelidibacter salicanalis PAMC21136.</title>
        <authorList>
            <person name="Park H."/>
        </authorList>
    </citation>
    <scope>NUCLEOTIDE SEQUENCE [LARGE SCALE GENOMIC DNA]</scope>
    <source>
        <strain evidence="1 2">PAMC21136</strain>
    </source>
</reference>
<gene>
    <name evidence="1" type="ORF">JEM65_11490</name>
</gene>
<dbReference type="InterPro" id="IPR046495">
    <property type="entry name" value="DUF6588"/>
</dbReference>
<comment type="caution">
    <text evidence="1">The sequence shown here is derived from an EMBL/GenBank/DDBJ whole genome shotgun (WGS) entry which is preliminary data.</text>
</comment>
<proteinExistence type="predicted"/>
<organism evidence="1 2">
    <name type="scientific">Gelidibacter salicanalis</name>
    <dbReference type="NCBI Taxonomy" id="291193"/>
    <lineage>
        <taxon>Bacteria</taxon>
        <taxon>Pseudomonadati</taxon>
        <taxon>Bacteroidota</taxon>
        <taxon>Flavobacteriia</taxon>
        <taxon>Flavobacteriales</taxon>
        <taxon>Flavobacteriaceae</taxon>
        <taxon>Gelidibacter</taxon>
    </lineage>
</organism>
<protein>
    <submittedName>
        <fullName evidence="1">Uncharacterized protein</fullName>
    </submittedName>
</protein>
<dbReference type="EMBL" id="JAEHJZ010000028">
    <property type="protein sequence ID" value="MBJ7881266.1"/>
    <property type="molecule type" value="Genomic_DNA"/>
</dbReference>
<evidence type="ECO:0000313" key="2">
    <source>
        <dbReference type="Proteomes" id="UP000662373"/>
    </source>
</evidence>
<name>A0A934NHU7_9FLAO</name>
<dbReference type="AlphaFoldDB" id="A0A934NHU7"/>